<organism evidence="3 4">
    <name type="scientific">Fulvimonas soli</name>
    <dbReference type="NCBI Taxonomy" id="155197"/>
    <lineage>
        <taxon>Bacteria</taxon>
        <taxon>Pseudomonadati</taxon>
        <taxon>Pseudomonadota</taxon>
        <taxon>Gammaproteobacteria</taxon>
        <taxon>Lysobacterales</taxon>
        <taxon>Rhodanobacteraceae</taxon>
        <taxon>Fulvimonas</taxon>
    </lineage>
</organism>
<gene>
    <name evidence="3" type="ORF">C7456_103174</name>
</gene>
<proteinExistence type="predicted"/>
<evidence type="ECO:0000259" key="2">
    <source>
        <dbReference type="Pfam" id="PF13116"/>
    </source>
</evidence>
<accession>A0A316IXY9</accession>
<dbReference type="PANTHER" id="PTHR38690:SF1">
    <property type="entry name" value="PROTEASE"/>
    <property type="match status" value="1"/>
</dbReference>
<dbReference type="Proteomes" id="UP000245812">
    <property type="component" value="Unassembled WGS sequence"/>
</dbReference>
<sequence length="1282" mass="133566">MTSTWQRRLHRLTRALGWTAGVALVALAALMALAQLLLPLLARHPQWVAAQLGARLQRPVAFASLEGHWRPSGPLFVMHDITVGAAQGGQPLHLPEAQLELDFGGWLLPSRHVLNLRARGLELDIGRDAGGQWHVNGIGVAGGGASQPLSLGPLSLGLWLDDLRLDIADQTNGRHYRLLARTLLLDRQGERIRFGVALRREGAAGGWRGAGSFREDGSQGRVWLAGEQVDLHALLGDIAVDGYTASSGHGSLAAWLDWRHGKVVRATLRADLDDLAVAGPAGTAVVPRLHGTAALARLDDGHELRWAGDDGGAFVLALHASGDGALRAGFAARRLQLAPLLPWLALKPDLSPGLAQWLGGGRPHGVLDQASLRWSRAAGVEQVQADFRDAGIDAVGKLPGVSALAGTLRGDAEALALELPAQASTLAFPHVFRKPFVMARLAGELALWHADGAWHVGTDALDFEGEGFGGQARGEAALPDGGGRPFLDLYARLDHAAVPAAKLFWPVNDMPPSAMAWLDQALVDGQVTEGAALVRGSLADWPFRHNEGRFEARGVIDGAVLDYGRGWPRAEGVHAVASFVDNGMLVEASAGQSLGNKAERAVALIPDFADTTLDLNVQGSGTGASMLEFLRRSPIASAQADVLSKLKLGGSGRFAFHLSLPVKDASQMVLSGQAQLKDMDLAAPEWKLALDRLSGPLAFDAHGVRAGPLQGGFRGQPSTLDVDIAAATGRPDTVLAARLAGSYGMAELVQDVPALAWLKDAGAGRSDFAIGLEVTRAGANAAWTPTLSLDSTLAGMRLDLPVPLQKPAAASLPLHLALPLPAGSADLQLAVADVLRARLRLPGDGDRPLAGTVAFGTAMPDALPDAGLRIRGKAAKLDVSGWVQQAVAGAAGGDGPGLESIDVNADQALLFGRAIPAMHILAAPKGGVLGIDASSEALAGHFDVPTQDLRRRGITAQLQRLHWPKDNTPAPPGAAAAAPAANPAATGIDPAALPPFHLLIDDLRLGEARLGQARLETWPTATGLHIDQLRALSKKVQITAGGDWDGNAADSHTRLRIDFAADDLGSLLGALGFEGLFEGGKTQARLDARWPGAPSSLALANMDGTLKVDVSNGRIPEVGPGVGRLFGLVSVGELPRRLTLDFGDVFGKGLAFDSITGDFRLGGGNAVTDNLKIEGPAAEISIKGRTGLRAKDYDQQVLVVPHVGSSLPVVGAVVAGPVGAAAGLAVQGILGRGLNKAAAARYRVTGTWDKPVMTLVEKRNVPVRPPLAEPALPASAAPPAGH</sequence>
<dbReference type="EMBL" id="QGHC01000003">
    <property type="protein sequence ID" value="PWK92055.1"/>
    <property type="molecule type" value="Genomic_DNA"/>
</dbReference>
<feature type="compositionally biased region" description="Low complexity" evidence="1">
    <location>
        <begin position="973"/>
        <end position="982"/>
    </location>
</feature>
<dbReference type="InterPro" id="IPR011836">
    <property type="entry name" value="YhdP"/>
</dbReference>
<evidence type="ECO:0000313" key="3">
    <source>
        <dbReference type="EMBL" id="PWK92055.1"/>
    </source>
</evidence>
<feature type="domain" description="YhdP central" evidence="2">
    <location>
        <begin position="9"/>
        <end position="1252"/>
    </location>
</feature>
<comment type="caution">
    <text evidence="3">The sequence shown here is derived from an EMBL/GenBank/DDBJ whole genome shotgun (WGS) entry which is preliminary data.</text>
</comment>
<keyword evidence="4" id="KW-1185">Reference proteome</keyword>
<dbReference type="Pfam" id="PF13116">
    <property type="entry name" value="YhdP"/>
    <property type="match status" value="1"/>
</dbReference>
<evidence type="ECO:0000256" key="1">
    <source>
        <dbReference type="SAM" id="MobiDB-lite"/>
    </source>
</evidence>
<reference evidence="3 4" key="1">
    <citation type="submission" date="2018-05" db="EMBL/GenBank/DDBJ databases">
        <title>Genomic Encyclopedia of Type Strains, Phase IV (KMG-IV): sequencing the most valuable type-strain genomes for metagenomic binning, comparative biology and taxonomic classification.</title>
        <authorList>
            <person name="Goeker M."/>
        </authorList>
    </citation>
    <scope>NUCLEOTIDE SEQUENCE [LARGE SCALE GENOMIC DNA]</scope>
    <source>
        <strain evidence="3 4">DSM 14263</strain>
    </source>
</reference>
<dbReference type="InterPro" id="IPR025263">
    <property type="entry name" value="YhdP_central"/>
</dbReference>
<protein>
    <submittedName>
        <fullName evidence="3">Uncharacterized protein (TIGR02099 family)</fullName>
    </submittedName>
</protein>
<dbReference type="RefSeq" id="WP_109722634.1">
    <property type="nucleotide sequence ID" value="NZ_MSZV01000133.1"/>
</dbReference>
<feature type="region of interest" description="Disordered" evidence="1">
    <location>
        <begin position="963"/>
        <end position="982"/>
    </location>
</feature>
<dbReference type="OrthoDB" id="9762238at2"/>
<dbReference type="PANTHER" id="PTHR38690">
    <property type="entry name" value="PROTEASE-RELATED"/>
    <property type="match status" value="1"/>
</dbReference>
<evidence type="ECO:0000313" key="4">
    <source>
        <dbReference type="Proteomes" id="UP000245812"/>
    </source>
</evidence>
<name>A0A316IXY9_9GAMM</name>
<dbReference type="NCBIfam" id="TIGR02099">
    <property type="entry name" value="YhdP family protein"/>
    <property type="match status" value="1"/>
</dbReference>